<dbReference type="CDD" id="cd02440">
    <property type="entry name" value="AdoMet_MTases"/>
    <property type="match status" value="1"/>
</dbReference>
<dbReference type="FunFam" id="1.10.10.10:FF:000213">
    <property type="entry name" value="Coniferyl alcohol 9-O-methyltransferase"/>
    <property type="match status" value="1"/>
</dbReference>
<evidence type="ECO:0000259" key="5">
    <source>
        <dbReference type="Pfam" id="PF00891"/>
    </source>
</evidence>
<dbReference type="EMBL" id="JAMQYH010000004">
    <property type="protein sequence ID" value="KAJ1689763.1"/>
    <property type="molecule type" value="Genomic_DNA"/>
</dbReference>
<feature type="domain" description="O-methyltransferase C-terminal" evidence="5">
    <location>
        <begin position="144"/>
        <end position="340"/>
    </location>
</feature>
<feature type="domain" description="O-methyltransferase dimerisation" evidence="6">
    <location>
        <begin position="22"/>
        <end position="108"/>
    </location>
</feature>
<proteinExistence type="predicted"/>
<dbReference type="SUPFAM" id="SSF53335">
    <property type="entry name" value="S-adenosyl-L-methionine-dependent methyltransferases"/>
    <property type="match status" value="1"/>
</dbReference>
<dbReference type="AlphaFoldDB" id="A0A9Q0C9I8"/>
<keyword evidence="3" id="KW-0949">S-adenosyl-L-methionine</keyword>
<evidence type="ECO:0008006" key="9">
    <source>
        <dbReference type="Google" id="ProtNLM"/>
    </source>
</evidence>
<evidence type="ECO:0000313" key="8">
    <source>
        <dbReference type="Proteomes" id="UP001151287"/>
    </source>
</evidence>
<evidence type="ECO:0000259" key="6">
    <source>
        <dbReference type="Pfam" id="PF08100"/>
    </source>
</evidence>
<dbReference type="Gene3D" id="3.40.50.150">
    <property type="entry name" value="Vaccinia Virus protein VP39"/>
    <property type="match status" value="1"/>
</dbReference>
<evidence type="ECO:0000256" key="2">
    <source>
        <dbReference type="ARBA" id="ARBA00022679"/>
    </source>
</evidence>
<gene>
    <name evidence="7" type="ORF">LUZ63_013918</name>
</gene>
<dbReference type="GO" id="GO:0032259">
    <property type="term" value="P:methylation"/>
    <property type="evidence" value="ECO:0007669"/>
    <property type="project" value="UniProtKB-KW"/>
</dbReference>
<dbReference type="PIRSF" id="PIRSF005739">
    <property type="entry name" value="O-mtase"/>
    <property type="match status" value="1"/>
</dbReference>
<dbReference type="InterPro" id="IPR036390">
    <property type="entry name" value="WH_DNA-bd_sf"/>
</dbReference>
<reference evidence="7" key="1">
    <citation type="journal article" date="2022" name="Cell">
        <title>Repeat-based holocentromeres influence genome architecture and karyotype evolution.</title>
        <authorList>
            <person name="Hofstatter P.G."/>
            <person name="Thangavel G."/>
            <person name="Lux T."/>
            <person name="Neumann P."/>
            <person name="Vondrak T."/>
            <person name="Novak P."/>
            <person name="Zhang M."/>
            <person name="Costa L."/>
            <person name="Castellani M."/>
            <person name="Scott A."/>
            <person name="Toegelov H."/>
            <person name="Fuchs J."/>
            <person name="Mata-Sucre Y."/>
            <person name="Dias Y."/>
            <person name="Vanzela A.L.L."/>
            <person name="Huettel B."/>
            <person name="Almeida C.C.S."/>
            <person name="Simkova H."/>
            <person name="Souza G."/>
            <person name="Pedrosa-Harand A."/>
            <person name="Macas J."/>
            <person name="Mayer K.F.X."/>
            <person name="Houben A."/>
            <person name="Marques A."/>
        </authorList>
    </citation>
    <scope>NUCLEOTIDE SEQUENCE</scope>
    <source>
        <strain evidence="7">RhyBre1mFocal</strain>
    </source>
</reference>
<name>A0A9Q0C9I8_9POAL</name>
<dbReference type="Pfam" id="PF00891">
    <property type="entry name" value="Methyltransf_2"/>
    <property type="match status" value="1"/>
</dbReference>
<dbReference type="InterPro" id="IPR029063">
    <property type="entry name" value="SAM-dependent_MTases_sf"/>
</dbReference>
<dbReference type="GO" id="GO:0046983">
    <property type="term" value="F:protein dimerization activity"/>
    <property type="evidence" value="ECO:0007669"/>
    <property type="project" value="InterPro"/>
</dbReference>
<dbReference type="GO" id="GO:0008171">
    <property type="term" value="F:O-methyltransferase activity"/>
    <property type="evidence" value="ECO:0007669"/>
    <property type="project" value="InterPro"/>
</dbReference>
<dbReference type="Proteomes" id="UP001151287">
    <property type="component" value="Unassembled WGS sequence"/>
</dbReference>
<dbReference type="Gene3D" id="1.10.10.10">
    <property type="entry name" value="Winged helix-like DNA-binding domain superfamily/Winged helix DNA-binding domain"/>
    <property type="match status" value="1"/>
</dbReference>
<dbReference type="PANTHER" id="PTHR11746">
    <property type="entry name" value="O-METHYLTRANSFERASE"/>
    <property type="match status" value="1"/>
</dbReference>
<evidence type="ECO:0000256" key="3">
    <source>
        <dbReference type="ARBA" id="ARBA00022691"/>
    </source>
</evidence>
<keyword evidence="2" id="KW-0808">Transferase</keyword>
<sequence length="357" mass="39551">MEKSTNIVGESSALLEAQAELWNHIFSFLKSMCLKCAVELGIPDAIQRHGDTISSSELITALSIQPSKADYLWRMMHALVHSGFFFIDRVNGEEVYGLTPLSRLLITDGNQSLSPFVKAMLHPILVQPSLSMSSWFKSEISTEHVPFAMVHGTDLWGVARSNPEFSQAFNDAMACDGQFIMDKLLKDHREIFHGIESLVDVGGGSGGTVRAISKAFPEIKCAVLDLPHVVGDLKSEGNVEFVAGDMFNHVPPADAVLLKWILHGWGDEDCVKILKRCKEAIPSKENGGKIIIKDLVVGSKGETKSKETQLMWDMMMMVVVGSPERDEQEWQKIFVEAGFSDYKILPVGLRSVIELYP</sequence>
<dbReference type="SUPFAM" id="SSF46785">
    <property type="entry name" value="Winged helix' DNA-binding domain"/>
    <property type="match status" value="1"/>
</dbReference>
<accession>A0A9Q0C9I8</accession>
<feature type="active site" description="Proton acceptor" evidence="4">
    <location>
        <position position="263"/>
    </location>
</feature>
<evidence type="ECO:0000256" key="4">
    <source>
        <dbReference type="PIRSR" id="PIRSR005739-1"/>
    </source>
</evidence>
<comment type="caution">
    <text evidence="7">The sequence shown here is derived from an EMBL/GenBank/DDBJ whole genome shotgun (WGS) entry which is preliminary data.</text>
</comment>
<dbReference type="PROSITE" id="PS51683">
    <property type="entry name" value="SAM_OMT_II"/>
    <property type="match status" value="1"/>
</dbReference>
<dbReference type="InterPro" id="IPR016461">
    <property type="entry name" value="COMT-like"/>
</dbReference>
<evidence type="ECO:0000313" key="7">
    <source>
        <dbReference type="EMBL" id="KAJ1689763.1"/>
    </source>
</evidence>
<dbReference type="InterPro" id="IPR012967">
    <property type="entry name" value="COMT_dimerisation"/>
</dbReference>
<organism evidence="7 8">
    <name type="scientific">Rhynchospora breviuscula</name>
    <dbReference type="NCBI Taxonomy" id="2022672"/>
    <lineage>
        <taxon>Eukaryota</taxon>
        <taxon>Viridiplantae</taxon>
        <taxon>Streptophyta</taxon>
        <taxon>Embryophyta</taxon>
        <taxon>Tracheophyta</taxon>
        <taxon>Spermatophyta</taxon>
        <taxon>Magnoliopsida</taxon>
        <taxon>Liliopsida</taxon>
        <taxon>Poales</taxon>
        <taxon>Cyperaceae</taxon>
        <taxon>Cyperoideae</taxon>
        <taxon>Rhynchosporeae</taxon>
        <taxon>Rhynchospora</taxon>
    </lineage>
</organism>
<keyword evidence="8" id="KW-1185">Reference proteome</keyword>
<dbReference type="InterPro" id="IPR001077">
    <property type="entry name" value="COMT_C"/>
</dbReference>
<keyword evidence="1" id="KW-0489">Methyltransferase</keyword>
<evidence type="ECO:0000256" key="1">
    <source>
        <dbReference type="ARBA" id="ARBA00022603"/>
    </source>
</evidence>
<dbReference type="Pfam" id="PF08100">
    <property type="entry name" value="Dimerisation"/>
    <property type="match status" value="1"/>
</dbReference>
<protein>
    <recommendedName>
        <fullName evidence="9">O-methyltransferase</fullName>
    </recommendedName>
</protein>
<dbReference type="FunFam" id="3.40.50.150:FF:000206">
    <property type="entry name" value="O-methyltransferase ZRP4"/>
    <property type="match status" value="1"/>
</dbReference>
<dbReference type="InterPro" id="IPR036388">
    <property type="entry name" value="WH-like_DNA-bd_sf"/>
</dbReference>
<dbReference type="OrthoDB" id="757282at2759"/>